<evidence type="ECO:0000313" key="2">
    <source>
        <dbReference type="EMBL" id="CAG6524541.1"/>
    </source>
</evidence>
<feature type="compositionally biased region" description="Basic and acidic residues" evidence="1">
    <location>
        <begin position="69"/>
        <end position="83"/>
    </location>
</feature>
<sequence length="161" mass="16904">MGTPTSPARPPALPARPGARPAVQLGGVAQALPQVHEPQEVPPDGSVPQDGQGQQRADPAGGLHRRNHRNEVRHVQAGDERGGRPVRSQRRGPDRLAGVHRGAPARLAGPQAEDGRGQDPRRGEAAGDAVHVSAKVPRVPGRRGQVPVWRLPEAAPCAYSA</sequence>
<dbReference type="EMBL" id="HBUE01189671">
    <property type="protein sequence ID" value="CAG6524541.1"/>
    <property type="molecule type" value="Transcribed_RNA"/>
</dbReference>
<dbReference type="AlphaFoldDB" id="A0A8D8EA23"/>
<reference evidence="2" key="1">
    <citation type="submission" date="2021-05" db="EMBL/GenBank/DDBJ databases">
        <authorList>
            <person name="Alioto T."/>
            <person name="Alioto T."/>
            <person name="Gomez Garrido J."/>
        </authorList>
    </citation>
    <scope>NUCLEOTIDE SEQUENCE</scope>
</reference>
<proteinExistence type="predicted"/>
<dbReference type="EMBL" id="HBUE01111726">
    <property type="protein sequence ID" value="CAG6489137.1"/>
    <property type="molecule type" value="Transcribed_RNA"/>
</dbReference>
<organism evidence="2">
    <name type="scientific">Culex pipiens</name>
    <name type="common">House mosquito</name>
    <dbReference type="NCBI Taxonomy" id="7175"/>
    <lineage>
        <taxon>Eukaryota</taxon>
        <taxon>Metazoa</taxon>
        <taxon>Ecdysozoa</taxon>
        <taxon>Arthropoda</taxon>
        <taxon>Hexapoda</taxon>
        <taxon>Insecta</taxon>
        <taxon>Pterygota</taxon>
        <taxon>Neoptera</taxon>
        <taxon>Endopterygota</taxon>
        <taxon>Diptera</taxon>
        <taxon>Nematocera</taxon>
        <taxon>Culicoidea</taxon>
        <taxon>Culicidae</taxon>
        <taxon>Culicinae</taxon>
        <taxon>Culicini</taxon>
        <taxon>Culex</taxon>
        <taxon>Culex</taxon>
    </lineage>
</organism>
<accession>A0A8D8EA23</accession>
<dbReference type="EMBL" id="HBUE01189670">
    <property type="protein sequence ID" value="CAG6524539.1"/>
    <property type="molecule type" value="Transcribed_RNA"/>
</dbReference>
<feature type="region of interest" description="Disordered" evidence="1">
    <location>
        <begin position="1"/>
        <end position="138"/>
    </location>
</feature>
<feature type="compositionally biased region" description="Basic and acidic residues" evidence="1">
    <location>
        <begin position="113"/>
        <end position="125"/>
    </location>
</feature>
<protein>
    <submittedName>
        <fullName evidence="2">(northern house mosquito) hypothetical protein</fullName>
    </submittedName>
</protein>
<dbReference type="EMBL" id="HBUE01295518">
    <property type="protein sequence ID" value="CAG6576222.1"/>
    <property type="molecule type" value="Transcribed_RNA"/>
</dbReference>
<evidence type="ECO:0000256" key="1">
    <source>
        <dbReference type="SAM" id="MobiDB-lite"/>
    </source>
</evidence>
<name>A0A8D8EA23_CULPI</name>
<dbReference type="EMBL" id="HBUE01295519">
    <property type="protein sequence ID" value="CAG6576224.1"/>
    <property type="molecule type" value="Transcribed_RNA"/>
</dbReference>